<gene>
    <name evidence="14" type="ORF">C6V83_06890</name>
</gene>
<dbReference type="SUPFAM" id="SSF56601">
    <property type="entry name" value="beta-lactamase/transpeptidase-like"/>
    <property type="match status" value="1"/>
</dbReference>
<dbReference type="KEGG" id="git:C6V83_06890"/>
<evidence type="ECO:0000256" key="11">
    <source>
        <dbReference type="SAM" id="Phobius"/>
    </source>
</evidence>
<accession>A0A2S0KEC0</accession>
<comment type="similarity">
    <text evidence="1 9">Belongs to the peptidase S11 family.</text>
</comment>
<dbReference type="Proteomes" id="UP000239814">
    <property type="component" value="Chromosome"/>
</dbReference>
<dbReference type="AlphaFoldDB" id="A0A2S0KEC0"/>
<dbReference type="GO" id="GO:0009002">
    <property type="term" value="F:serine-type D-Ala-D-Ala carboxypeptidase activity"/>
    <property type="evidence" value="ECO:0007669"/>
    <property type="project" value="InterPro"/>
</dbReference>
<dbReference type="Pfam" id="PF00768">
    <property type="entry name" value="Peptidase_S11"/>
    <property type="match status" value="1"/>
</dbReference>
<dbReference type="InterPro" id="IPR018044">
    <property type="entry name" value="Peptidase_S11"/>
</dbReference>
<evidence type="ECO:0000256" key="4">
    <source>
        <dbReference type="ARBA" id="ARBA00022960"/>
    </source>
</evidence>
<feature type="chain" id="PRO_5015707758" evidence="12">
    <location>
        <begin position="35"/>
        <end position="434"/>
    </location>
</feature>
<dbReference type="InterPro" id="IPR001967">
    <property type="entry name" value="Peptidase_S11_N"/>
</dbReference>
<dbReference type="PRINTS" id="PR00725">
    <property type="entry name" value="DADACBPTASE1"/>
</dbReference>
<feature type="domain" description="Peptidase S11 D-alanyl-D-alanine carboxypeptidase A N-terminal" evidence="13">
    <location>
        <begin position="109"/>
        <end position="341"/>
    </location>
</feature>
<feature type="signal peptide" evidence="12">
    <location>
        <begin position="1"/>
        <end position="34"/>
    </location>
</feature>
<evidence type="ECO:0000256" key="9">
    <source>
        <dbReference type="RuleBase" id="RU004016"/>
    </source>
</evidence>
<evidence type="ECO:0000313" key="14">
    <source>
        <dbReference type="EMBL" id="AVM00037.1"/>
    </source>
</evidence>
<evidence type="ECO:0000256" key="3">
    <source>
        <dbReference type="ARBA" id="ARBA00022801"/>
    </source>
</evidence>
<feature type="active site" description="Acyl-ester intermediate" evidence="7">
    <location>
        <position position="141"/>
    </location>
</feature>
<proteinExistence type="inferred from homology"/>
<dbReference type="InterPro" id="IPR012338">
    <property type="entry name" value="Beta-lactam/transpept-like"/>
</dbReference>
<dbReference type="Gene3D" id="3.40.710.10">
    <property type="entry name" value="DD-peptidase/beta-lactamase superfamily"/>
    <property type="match status" value="1"/>
</dbReference>
<keyword evidence="15" id="KW-1185">Reference proteome</keyword>
<evidence type="ECO:0000256" key="8">
    <source>
        <dbReference type="PIRSR" id="PIRSR618044-2"/>
    </source>
</evidence>
<keyword evidence="4" id="KW-0133">Cell shape</keyword>
<evidence type="ECO:0000256" key="5">
    <source>
        <dbReference type="ARBA" id="ARBA00022984"/>
    </source>
</evidence>
<sequence length="434" mass="45337">MRTSSARRSARRPLLAALCTALALSVAPLVPANADPSPASGTVTLTDTPVPGDEHCPYRVHTPPPVDDSEVVAPGKTTPTPLPVPEPPVGGEKLAACGVVADPAAGPVPDKLTSQGWLIADLESGNVIAAKDPHGRFRPASTIKVLLALVALNELDLDAPVKATVNDWSMEGDACGVGPGGQYTVRDIVTGLLVVSGNDCANMLARELGGYDETLAKMNAEAKSLGALDTRAATPSGLDSAGMSTSPYDLAVIFRAAMANDEFRRMIGLKTYEFPGYPARKDVPGDTDHPPYLMGTSNTLLRDGVPGMTILGGKTGFTDDSLKTFVGAAESGGRSIVIVQMFGLNEADNSYHQQAVRMYQYGFAASPSISVGTLDTGRAGDDRAAISRDPASGADSLAIGALPLILIVVAALTGASMIVLWFRRRRRRTGGYRR</sequence>
<dbReference type="EMBL" id="CP027433">
    <property type="protein sequence ID" value="AVM00037.1"/>
    <property type="molecule type" value="Genomic_DNA"/>
</dbReference>
<dbReference type="GO" id="GO:0071555">
    <property type="term" value="P:cell wall organization"/>
    <property type="evidence" value="ECO:0007669"/>
    <property type="project" value="UniProtKB-KW"/>
</dbReference>
<dbReference type="GO" id="GO:0006508">
    <property type="term" value="P:proteolysis"/>
    <property type="evidence" value="ECO:0007669"/>
    <property type="project" value="InterPro"/>
</dbReference>
<dbReference type="RefSeq" id="WP_105941768.1">
    <property type="nucleotide sequence ID" value="NZ_CP027433.1"/>
</dbReference>
<protein>
    <submittedName>
        <fullName evidence="14">Peptidase S11</fullName>
    </submittedName>
</protein>
<keyword evidence="11" id="KW-0812">Transmembrane</keyword>
<evidence type="ECO:0000256" key="2">
    <source>
        <dbReference type="ARBA" id="ARBA00022729"/>
    </source>
</evidence>
<feature type="active site" evidence="7">
    <location>
        <position position="196"/>
    </location>
</feature>
<evidence type="ECO:0000313" key="15">
    <source>
        <dbReference type="Proteomes" id="UP000239814"/>
    </source>
</evidence>
<reference evidence="14 15" key="1">
    <citation type="submission" date="2018-03" db="EMBL/GenBank/DDBJ databases">
        <title>Characteristics and genome of n-alkane degrading marine bacteria Gordonia iterans isolated from crude oil contaminated in Tae-an, South Korea.</title>
        <authorList>
            <person name="Lee S.-S."/>
            <person name="Kim H."/>
        </authorList>
    </citation>
    <scope>NUCLEOTIDE SEQUENCE [LARGE SCALE GENOMIC DNA]</scope>
    <source>
        <strain evidence="14 15">Co17</strain>
    </source>
</reference>
<keyword evidence="3" id="KW-0378">Hydrolase</keyword>
<name>A0A2S0KEC0_9ACTN</name>
<keyword evidence="5" id="KW-0573">Peptidoglycan synthesis</keyword>
<keyword evidence="6" id="KW-0961">Cell wall biogenesis/degradation</keyword>
<dbReference type="GO" id="GO:0008360">
    <property type="term" value="P:regulation of cell shape"/>
    <property type="evidence" value="ECO:0007669"/>
    <property type="project" value="UniProtKB-KW"/>
</dbReference>
<organism evidence="14 15">
    <name type="scientific">Gordonia iterans</name>
    <dbReference type="NCBI Taxonomy" id="1004901"/>
    <lineage>
        <taxon>Bacteria</taxon>
        <taxon>Bacillati</taxon>
        <taxon>Actinomycetota</taxon>
        <taxon>Actinomycetes</taxon>
        <taxon>Mycobacteriales</taxon>
        <taxon>Gordoniaceae</taxon>
        <taxon>Gordonia</taxon>
    </lineage>
</organism>
<feature type="active site" description="Proton acceptor" evidence="7">
    <location>
        <position position="144"/>
    </location>
</feature>
<evidence type="ECO:0000256" key="12">
    <source>
        <dbReference type="SAM" id="SignalP"/>
    </source>
</evidence>
<evidence type="ECO:0000256" key="7">
    <source>
        <dbReference type="PIRSR" id="PIRSR618044-1"/>
    </source>
</evidence>
<dbReference type="PANTHER" id="PTHR21581">
    <property type="entry name" value="D-ALANYL-D-ALANINE CARBOXYPEPTIDASE"/>
    <property type="match status" value="1"/>
</dbReference>
<keyword evidence="2 12" id="KW-0732">Signal</keyword>
<dbReference type="PANTHER" id="PTHR21581:SF33">
    <property type="entry name" value="D-ALANYL-D-ALANINE CARBOXYPEPTIDASE DACB"/>
    <property type="match status" value="1"/>
</dbReference>
<dbReference type="GO" id="GO:0009252">
    <property type="term" value="P:peptidoglycan biosynthetic process"/>
    <property type="evidence" value="ECO:0007669"/>
    <property type="project" value="UniProtKB-KW"/>
</dbReference>
<keyword evidence="11" id="KW-0472">Membrane</keyword>
<feature type="binding site" evidence="8">
    <location>
        <position position="314"/>
    </location>
    <ligand>
        <name>substrate</name>
    </ligand>
</feature>
<evidence type="ECO:0000256" key="6">
    <source>
        <dbReference type="ARBA" id="ARBA00023316"/>
    </source>
</evidence>
<evidence type="ECO:0000256" key="10">
    <source>
        <dbReference type="SAM" id="MobiDB-lite"/>
    </source>
</evidence>
<dbReference type="OrthoDB" id="3663940at2"/>
<keyword evidence="11" id="KW-1133">Transmembrane helix</keyword>
<feature type="transmembrane region" description="Helical" evidence="11">
    <location>
        <begin position="397"/>
        <end position="422"/>
    </location>
</feature>
<feature type="region of interest" description="Disordered" evidence="10">
    <location>
        <begin position="32"/>
        <end position="87"/>
    </location>
</feature>
<evidence type="ECO:0000259" key="13">
    <source>
        <dbReference type="Pfam" id="PF00768"/>
    </source>
</evidence>
<evidence type="ECO:0000256" key="1">
    <source>
        <dbReference type="ARBA" id="ARBA00007164"/>
    </source>
</evidence>